<dbReference type="RefSeq" id="WP_183703186.1">
    <property type="nucleotide sequence ID" value="NZ_JACHFE010000004.1"/>
</dbReference>
<dbReference type="InterPro" id="IPR018950">
    <property type="entry name" value="DiS-bond_isomerase_DsbC/G_N"/>
</dbReference>
<dbReference type="Gene3D" id="3.10.450.70">
    <property type="entry name" value="Disulphide bond isomerase, DsbC/G, N-terminal"/>
    <property type="match status" value="1"/>
</dbReference>
<proteinExistence type="inferred from homology"/>
<dbReference type="InterPro" id="IPR012336">
    <property type="entry name" value="Thioredoxin-like_fold"/>
</dbReference>
<sequence>MKLNISAFIAALILAFTAVTPALADEAQDQIARKISEAVPGLNVTSVEESEAAGLYRVQSSAGETFYSTADGQYVLTGDMLKITSQGVVNVSEQARADARLAKMEAFGTEGVIRFPAAGEEKAVISVFTDIDCPYCRKLHEEVPQLNDFGITVNYYAFPRSGPGTASWAKYESVWCSDDPQSAMTAAKSGERPPQASCDNPVEAQYRLGQEVGVTGTPAIVLEDGNMVRGYVPARNLAQGLGLL</sequence>
<dbReference type="GO" id="GO:0016853">
    <property type="term" value="F:isomerase activity"/>
    <property type="evidence" value="ECO:0007669"/>
    <property type="project" value="UniProtKB-KW"/>
</dbReference>
<evidence type="ECO:0000256" key="4">
    <source>
        <dbReference type="ARBA" id="ARBA00022764"/>
    </source>
</evidence>
<dbReference type="InterPro" id="IPR051470">
    <property type="entry name" value="Thiol:disulfide_interchange"/>
</dbReference>
<feature type="domain" description="Thioredoxin-like fold" evidence="9">
    <location>
        <begin position="117"/>
        <end position="239"/>
    </location>
</feature>
<evidence type="ECO:0000313" key="10">
    <source>
        <dbReference type="EMBL" id="MBB5321519.1"/>
    </source>
</evidence>
<evidence type="ECO:0000256" key="1">
    <source>
        <dbReference type="ARBA" id="ARBA00004418"/>
    </source>
</evidence>
<gene>
    <name evidence="10" type="ORF">HNR38_002008</name>
</gene>
<dbReference type="InterPro" id="IPR033954">
    <property type="entry name" value="DiS-bond_Isoase_DsbC/G"/>
</dbReference>
<keyword evidence="3 7" id="KW-0732">Signal</keyword>
<dbReference type="CDD" id="cd03020">
    <property type="entry name" value="DsbA_DsbC_DsbG"/>
    <property type="match status" value="1"/>
</dbReference>
<feature type="signal peptide" evidence="7">
    <location>
        <begin position="1"/>
        <end position="24"/>
    </location>
</feature>
<keyword evidence="6 7" id="KW-0676">Redox-active center</keyword>
<feature type="chain" id="PRO_5033108390" description="Thiol:disulfide interchange protein" evidence="7">
    <location>
        <begin position="25"/>
        <end position="244"/>
    </location>
</feature>
<feature type="domain" description="Disulphide bond isomerase DsbC/G N-terminal" evidence="8">
    <location>
        <begin position="24"/>
        <end position="91"/>
    </location>
</feature>
<evidence type="ECO:0000313" key="11">
    <source>
        <dbReference type="Proteomes" id="UP000591735"/>
    </source>
</evidence>
<dbReference type="SUPFAM" id="SSF54423">
    <property type="entry name" value="DsbC/DsbG N-terminal domain-like"/>
    <property type="match status" value="1"/>
</dbReference>
<comment type="similarity">
    <text evidence="2 7">Belongs to the thioredoxin family. DsbC subfamily.</text>
</comment>
<dbReference type="PANTHER" id="PTHR35272">
    <property type="entry name" value="THIOL:DISULFIDE INTERCHANGE PROTEIN DSBC-RELATED"/>
    <property type="match status" value="1"/>
</dbReference>
<dbReference type="AlphaFoldDB" id="A0A840U8R5"/>
<protein>
    <recommendedName>
        <fullName evidence="7">Thiol:disulfide interchange protein</fullName>
    </recommendedName>
</protein>
<evidence type="ECO:0000259" key="9">
    <source>
        <dbReference type="Pfam" id="PF13098"/>
    </source>
</evidence>
<dbReference type="InterPro" id="IPR036249">
    <property type="entry name" value="Thioredoxin-like_sf"/>
</dbReference>
<evidence type="ECO:0000256" key="2">
    <source>
        <dbReference type="ARBA" id="ARBA00009813"/>
    </source>
</evidence>
<dbReference type="Gene3D" id="3.40.30.10">
    <property type="entry name" value="Glutaredoxin"/>
    <property type="match status" value="1"/>
</dbReference>
<keyword evidence="10" id="KW-0413">Isomerase</keyword>
<dbReference type="Pfam" id="PF10411">
    <property type="entry name" value="DsbC_N"/>
    <property type="match status" value="1"/>
</dbReference>
<comment type="caution">
    <text evidence="10">The sequence shown here is derived from an EMBL/GenBank/DDBJ whole genome shotgun (WGS) entry which is preliminary data.</text>
</comment>
<dbReference type="SUPFAM" id="SSF52833">
    <property type="entry name" value="Thioredoxin-like"/>
    <property type="match status" value="1"/>
</dbReference>
<keyword evidence="11" id="KW-1185">Reference proteome</keyword>
<dbReference type="EMBL" id="JACHFE010000004">
    <property type="protein sequence ID" value="MBB5321519.1"/>
    <property type="molecule type" value="Genomic_DNA"/>
</dbReference>
<accession>A0A840U8R5</accession>
<keyword evidence="5" id="KW-1015">Disulfide bond</keyword>
<name>A0A840U8R5_9GAMM</name>
<evidence type="ECO:0000256" key="7">
    <source>
        <dbReference type="RuleBase" id="RU364038"/>
    </source>
</evidence>
<comment type="function">
    <text evidence="7">Required for disulfide bond formation in some periplasmic proteins. Acts by transferring its disulfide bond to other proteins and is reduced in the process.</text>
</comment>
<dbReference type="Pfam" id="PF13098">
    <property type="entry name" value="Thioredoxin_2"/>
    <property type="match status" value="1"/>
</dbReference>
<comment type="subcellular location">
    <subcellularLocation>
        <location evidence="1 7">Periplasm</location>
    </subcellularLocation>
</comment>
<dbReference type="PANTHER" id="PTHR35272:SF3">
    <property type="entry name" value="THIOL:DISULFIDE INTERCHANGE PROTEIN DSBC"/>
    <property type="match status" value="1"/>
</dbReference>
<organism evidence="10 11">
    <name type="scientific">Marinobacter oulmenensis</name>
    <dbReference type="NCBI Taxonomy" id="643747"/>
    <lineage>
        <taxon>Bacteria</taxon>
        <taxon>Pseudomonadati</taxon>
        <taxon>Pseudomonadota</taxon>
        <taxon>Gammaproteobacteria</taxon>
        <taxon>Pseudomonadales</taxon>
        <taxon>Marinobacteraceae</taxon>
        <taxon>Marinobacter</taxon>
    </lineage>
</organism>
<reference evidence="10 11" key="1">
    <citation type="submission" date="2020-08" db="EMBL/GenBank/DDBJ databases">
        <title>Genomic Encyclopedia of Type Strains, Phase IV (KMG-IV): sequencing the most valuable type-strain genomes for metagenomic binning, comparative biology and taxonomic classification.</title>
        <authorList>
            <person name="Goeker M."/>
        </authorList>
    </citation>
    <scope>NUCLEOTIDE SEQUENCE [LARGE SCALE GENOMIC DNA]</scope>
    <source>
        <strain evidence="10 11">DSM 22359</strain>
    </source>
</reference>
<evidence type="ECO:0000256" key="5">
    <source>
        <dbReference type="ARBA" id="ARBA00023157"/>
    </source>
</evidence>
<dbReference type="InterPro" id="IPR009094">
    <property type="entry name" value="DiS-bond_isomerase_DsbC/G_N_sf"/>
</dbReference>
<evidence type="ECO:0000259" key="8">
    <source>
        <dbReference type="Pfam" id="PF10411"/>
    </source>
</evidence>
<evidence type="ECO:0000256" key="6">
    <source>
        <dbReference type="ARBA" id="ARBA00023284"/>
    </source>
</evidence>
<dbReference type="Proteomes" id="UP000591735">
    <property type="component" value="Unassembled WGS sequence"/>
</dbReference>
<keyword evidence="4 7" id="KW-0574">Periplasm</keyword>
<dbReference type="GO" id="GO:0042597">
    <property type="term" value="C:periplasmic space"/>
    <property type="evidence" value="ECO:0007669"/>
    <property type="project" value="UniProtKB-SubCell"/>
</dbReference>
<evidence type="ECO:0000256" key="3">
    <source>
        <dbReference type="ARBA" id="ARBA00022729"/>
    </source>
</evidence>